<evidence type="ECO:0000256" key="5">
    <source>
        <dbReference type="ARBA" id="ARBA00022967"/>
    </source>
</evidence>
<evidence type="ECO:0000313" key="10">
    <source>
        <dbReference type="Proteomes" id="UP000823775"/>
    </source>
</evidence>
<dbReference type="PANTHER" id="PTHR42829">
    <property type="entry name" value="NADH-UBIQUINONE OXIDOREDUCTASE CHAIN 5"/>
    <property type="match status" value="1"/>
</dbReference>
<dbReference type="EMBL" id="JACEIK010006820">
    <property type="protein sequence ID" value="MCE3049317.1"/>
    <property type="molecule type" value="Genomic_DNA"/>
</dbReference>
<comment type="caution">
    <text evidence="9">The sequence shown here is derived from an EMBL/GenBank/DDBJ whole genome shotgun (WGS) entry which is preliminary data.</text>
</comment>
<comment type="similarity">
    <text evidence="2">Belongs to the complex I subunit 5 family.</text>
</comment>
<keyword evidence="5" id="KW-1278">Translocase</keyword>
<evidence type="ECO:0000256" key="2">
    <source>
        <dbReference type="ARBA" id="ARBA00008200"/>
    </source>
</evidence>
<evidence type="ECO:0000256" key="4">
    <source>
        <dbReference type="ARBA" id="ARBA00022692"/>
    </source>
</evidence>
<keyword evidence="3" id="KW-0813">Transport</keyword>
<comment type="subcellular location">
    <subcellularLocation>
        <location evidence="1">Membrane</location>
        <topology evidence="1">Multi-pass membrane protein</topology>
    </subcellularLocation>
</comment>
<keyword evidence="8" id="KW-0472">Membrane</keyword>
<proteinExistence type="inferred from homology"/>
<evidence type="ECO:0000256" key="3">
    <source>
        <dbReference type="ARBA" id="ARBA00022448"/>
    </source>
</evidence>
<evidence type="ECO:0000313" key="9">
    <source>
        <dbReference type="EMBL" id="MCE3049317.1"/>
    </source>
</evidence>
<evidence type="ECO:0000256" key="1">
    <source>
        <dbReference type="ARBA" id="ARBA00004141"/>
    </source>
</evidence>
<evidence type="ECO:0000256" key="7">
    <source>
        <dbReference type="ARBA" id="ARBA00023027"/>
    </source>
</evidence>
<sequence length="236" mass="26594">MGQQHQHVYLRDCPRAEECPHEFVEVFTQACGPILYSVKSSAPPKTWNPRTCMQDEPTGVPINQATKFENLVGFLDLVSGSHGLLGWRLVEDDVKQVNVYKNTIVKFHSSFRRRSIYHSITGKEGTSTCISFSSIFSLIAFYEVASGASACYLRISPWISLKMFYASWGFFGDREVAGLIDEWRYELDPLLPTSGHHIEEADHKHYRCGSDPSRKAKTEPCIWVSRGNLCPNGGAL</sequence>
<reference evidence="9 10" key="1">
    <citation type="journal article" date="2021" name="BMC Genomics">
        <title>Datura genome reveals duplications of psychoactive alkaloid biosynthetic genes and high mutation rate following tissue culture.</title>
        <authorList>
            <person name="Rajewski A."/>
            <person name="Carter-House D."/>
            <person name="Stajich J."/>
            <person name="Litt A."/>
        </authorList>
    </citation>
    <scope>NUCLEOTIDE SEQUENCE [LARGE SCALE GENOMIC DNA]</scope>
    <source>
        <strain evidence="9">AR-01</strain>
    </source>
</reference>
<name>A0ABS8WGZ8_DATST</name>
<evidence type="ECO:0000256" key="8">
    <source>
        <dbReference type="ARBA" id="ARBA00023136"/>
    </source>
</evidence>
<evidence type="ECO:0000256" key="6">
    <source>
        <dbReference type="ARBA" id="ARBA00022989"/>
    </source>
</evidence>
<accession>A0ABS8WGZ8</accession>
<protein>
    <submittedName>
        <fullName evidence="9">NADH:ubiquinone dehydrogenase subunit 5</fullName>
    </submittedName>
</protein>
<dbReference type="Proteomes" id="UP000823775">
    <property type="component" value="Unassembled WGS sequence"/>
</dbReference>
<dbReference type="PANTHER" id="PTHR42829:SF2">
    <property type="entry name" value="NADH-UBIQUINONE OXIDOREDUCTASE CHAIN 5"/>
    <property type="match status" value="1"/>
</dbReference>
<dbReference type="InterPro" id="IPR003945">
    <property type="entry name" value="NU5C-like"/>
</dbReference>
<keyword evidence="7" id="KW-0520">NAD</keyword>
<gene>
    <name evidence="9" type="primary">NAD5_6</name>
    <name evidence="9" type="ORF">HAX54_044596</name>
</gene>
<keyword evidence="10" id="KW-1185">Reference proteome</keyword>
<organism evidence="9 10">
    <name type="scientific">Datura stramonium</name>
    <name type="common">Jimsonweed</name>
    <name type="synonym">Common thornapple</name>
    <dbReference type="NCBI Taxonomy" id="4076"/>
    <lineage>
        <taxon>Eukaryota</taxon>
        <taxon>Viridiplantae</taxon>
        <taxon>Streptophyta</taxon>
        <taxon>Embryophyta</taxon>
        <taxon>Tracheophyta</taxon>
        <taxon>Spermatophyta</taxon>
        <taxon>Magnoliopsida</taxon>
        <taxon>eudicotyledons</taxon>
        <taxon>Gunneridae</taxon>
        <taxon>Pentapetalae</taxon>
        <taxon>asterids</taxon>
        <taxon>lamiids</taxon>
        <taxon>Solanales</taxon>
        <taxon>Solanaceae</taxon>
        <taxon>Solanoideae</taxon>
        <taxon>Datureae</taxon>
        <taxon>Datura</taxon>
    </lineage>
</organism>
<keyword evidence="6" id="KW-1133">Transmembrane helix</keyword>
<keyword evidence="4" id="KW-0812">Transmembrane</keyword>